<evidence type="ECO:0000259" key="2">
    <source>
        <dbReference type="Pfam" id="PF14067"/>
    </source>
</evidence>
<dbReference type="Pfam" id="PF14067">
    <property type="entry name" value="LssY_C"/>
    <property type="match status" value="1"/>
</dbReference>
<dbReference type="InterPro" id="IPR025902">
    <property type="entry name" value="LssY-like-C_dom"/>
</dbReference>
<feature type="domain" description="LssY-like C-terminal" evidence="2">
    <location>
        <begin position="262"/>
        <end position="375"/>
    </location>
</feature>
<keyword evidence="1" id="KW-0732">Signal</keyword>
<name>A0A069PP44_9BURK</name>
<dbReference type="Proteomes" id="UP000027466">
    <property type="component" value="Unassembled WGS sequence"/>
</dbReference>
<accession>A0A069PP44</accession>
<sequence length="417" mass="45437">MSAPPRSPRALRNAAGSVVLLLALAACATWTAPANVDDGPLRERAVSATNQDVQVSAAVLGSEDSKRMFGADVNKTNVQPVWIEVRNRTSQPLWLLQSGTDPDYFSPLEVAWSMHTLLGGATNASIDDHFNKLGFRNPILPGETRTGIVFTNPDRDPKLVNIDLFGNRTLVPFSLFVHVPDDVSDSRLALTLFQYPNTEITDYHDLASLRAAIERLPCCASDQHKTTGADPLNVVVVGNLGDIGAALVRRSYRRNLRDGDLDQWVYGRKPDVVLRKEAQAGVAATSIRAWLTPIRFNGALVYVVQVGRPVGGRFVHGGAAADVLHGDVDEARNFLVQDMMYSGGLDKLGFANGVTPAPEARPRTTLNGAPYHTDGLRAVMFFATRPLSFTNVEILDWVPYLERRESAERGENGDAGK</sequence>
<organism evidence="3 4">
    <name type="scientific">Caballeronia glathei</name>
    <dbReference type="NCBI Taxonomy" id="60547"/>
    <lineage>
        <taxon>Bacteria</taxon>
        <taxon>Pseudomonadati</taxon>
        <taxon>Pseudomonadota</taxon>
        <taxon>Betaproteobacteria</taxon>
        <taxon>Burkholderiales</taxon>
        <taxon>Burkholderiaceae</taxon>
        <taxon>Caballeronia</taxon>
    </lineage>
</organism>
<evidence type="ECO:0000313" key="3">
    <source>
        <dbReference type="EMBL" id="KDR42415.1"/>
    </source>
</evidence>
<proteinExistence type="predicted"/>
<reference evidence="3 4" key="1">
    <citation type="submission" date="2014-03" db="EMBL/GenBank/DDBJ databases">
        <title>Draft Genome Sequences of Four Burkholderia Strains.</title>
        <authorList>
            <person name="Liu X.Y."/>
            <person name="Li C.X."/>
            <person name="Xu J.H."/>
        </authorList>
    </citation>
    <scope>NUCLEOTIDE SEQUENCE [LARGE SCALE GENOMIC DNA]</scope>
    <source>
        <strain evidence="3 4">DSM 50014</strain>
    </source>
</reference>
<dbReference type="STRING" id="60547.GCA_000751215_06453"/>
<dbReference type="RefSeq" id="WP_035939675.1">
    <property type="nucleotide sequence ID" value="NZ_CADFFX010000023.1"/>
</dbReference>
<dbReference type="AlphaFoldDB" id="A0A069PP44"/>
<evidence type="ECO:0000256" key="1">
    <source>
        <dbReference type="SAM" id="SignalP"/>
    </source>
</evidence>
<keyword evidence="4" id="KW-1185">Reference proteome</keyword>
<dbReference type="PROSITE" id="PS51257">
    <property type="entry name" value="PROKAR_LIPOPROTEIN"/>
    <property type="match status" value="1"/>
</dbReference>
<feature type="signal peptide" evidence="1">
    <location>
        <begin position="1"/>
        <end position="28"/>
    </location>
</feature>
<evidence type="ECO:0000313" key="4">
    <source>
        <dbReference type="Proteomes" id="UP000027466"/>
    </source>
</evidence>
<protein>
    <recommendedName>
        <fullName evidence="2">LssY-like C-terminal domain-containing protein</fullName>
    </recommendedName>
</protein>
<gene>
    <name evidence="3" type="ORF">BG61_10025</name>
</gene>
<comment type="caution">
    <text evidence="3">The sequence shown here is derived from an EMBL/GenBank/DDBJ whole genome shotgun (WGS) entry which is preliminary data.</text>
</comment>
<dbReference type="EMBL" id="JFHC01000017">
    <property type="protein sequence ID" value="KDR42415.1"/>
    <property type="molecule type" value="Genomic_DNA"/>
</dbReference>
<feature type="chain" id="PRO_5007372257" description="LssY-like C-terminal domain-containing protein" evidence="1">
    <location>
        <begin position="29"/>
        <end position="417"/>
    </location>
</feature>